<reference evidence="1 2" key="1">
    <citation type="journal article" date="2019" name="Int. J. Syst. Evol. Microbiol.">
        <title>The Global Catalogue of Microorganisms (GCM) 10K type strain sequencing project: providing services to taxonomists for standard genome sequencing and annotation.</title>
        <authorList>
            <consortium name="The Broad Institute Genomics Platform"/>
            <consortium name="The Broad Institute Genome Sequencing Center for Infectious Disease"/>
            <person name="Wu L."/>
            <person name="Ma J."/>
        </authorList>
    </citation>
    <scope>NUCLEOTIDE SEQUENCE [LARGE SCALE GENOMIC DNA]</scope>
    <source>
        <strain evidence="1 2">JCM 4788</strain>
    </source>
</reference>
<gene>
    <name evidence="1" type="ORF">GCM10010357_41140</name>
</gene>
<dbReference type="Pfam" id="PF06224">
    <property type="entry name" value="AlkZ-like"/>
    <property type="match status" value="1"/>
</dbReference>
<dbReference type="InterPro" id="IPR009351">
    <property type="entry name" value="AlkZ-like"/>
</dbReference>
<keyword evidence="2" id="KW-1185">Reference proteome</keyword>
<name>A0ABN0YWN3_9ACTN</name>
<organism evidence="1 2">
    <name type="scientific">Streptomyces luteireticuli</name>
    <dbReference type="NCBI Taxonomy" id="173858"/>
    <lineage>
        <taxon>Bacteria</taxon>
        <taxon>Bacillati</taxon>
        <taxon>Actinomycetota</taxon>
        <taxon>Actinomycetes</taxon>
        <taxon>Kitasatosporales</taxon>
        <taxon>Streptomycetaceae</taxon>
        <taxon>Streptomyces</taxon>
    </lineage>
</organism>
<accession>A0ABN0YWN3</accession>
<dbReference type="Proteomes" id="UP001500879">
    <property type="component" value="Unassembled WGS sequence"/>
</dbReference>
<evidence type="ECO:0000313" key="2">
    <source>
        <dbReference type="Proteomes" id="UP001500879"/>
    </source>
</evidence>
<dbReference type="EMBL" id="BAAABX010000048">
    <property type="protein sequence ID" value="GAA0415605.1"/>
    <property type="molecule type" value="Genomic_DNA"/>
</dbReference>
<comment type="caution">
    <text evidence="1">The sequence shown here is derived from an EMBL/GenBank/DDBJ whole genome shotgun (WGS) entry which is preliminary data.</text>
</comment>
<proteinExistence type="predicted"/>
<dbReference type="PANTHER" id="PTHR38479:SF2">
    <property type="entry name" value="WINGED HELIX DNA-BINDING DOMAIN-CONTAINING PROTEIN"/>
    <property type="match status" value="1"/>
</dbReference>
<sequence length="95" mass="10565">MGRRHHDWYLDAGHTGELFDRNGNIGPTIWWNGRIVGAWAQHPDGHVNHHFLTDPGRAARAAVDEGVARPTAFLGGTVVTPCYRTPLERRLSGRS</sequence>
<dbReference type="PANTHER" id="PTHR38479">
    <property type="entry name" value="LMO0824 PROTEIN"/>
    <property type="match status" value="1"/>
</dbReference>
<evidence type="ECO:0000313" key="1">
    <source>
        <dbReference type="EMBL" id="GAA0415605.1"/>
    </source>
</evidence>
<protein>
    <submittedName>
        <fullName evidence="1">Uncharacterized protein</fullName>
    </submittedName>
</protein>